<name>A0AAV9P7B5_9PEZI</name>
<feature type="compositionally biased region" description="Polar residues" evidence="7">
    <location>
        <begin position="132"/>
        <end position="144"/>
    </location>
</feature>
<dbReference type="InterPro" id="IPR041664">
    <property type="entry name" value="AAA_16"/>
</dbReference>
<dbReference type="InterPro" id="IPR032705">
    <property type="entry name" value="ORC4_C"/>
</dbReference>
<feature type="domain" description="AAA+ ATPase" evidence="8">
    <location>
        <begin position="434"/>
        <end position="603"/>
    </location>
</feature>
<evidence type="ECO:0000313" key="9">
    <source>
        <dbReference type="EMBL" id="KAK5167210.1"/>
    </source>
</evidence>
<feature type="compositionally biased region" description="Basic and acidic residues" evidence="7">
    <location>
        <begin position="225"/>
        <end position="259"/>
    </location>
</feature>
<dbReference type="InterPro" id="IPR027417">
    <property type="entry name" value="P-loop_NTPase"/>
</dbReference>
<protein>
    <recommendedName>
        <fullName evidence="3">Origin recognition complex subunit 4</fullName>
    </recommendedName>
</protein>
<feature type="region of interest" description="Disordered" evidence="7">
    <location>
        <begin position="624"/>
        <end position="647"/>
    </location>
</feature>
<dbReference type="SUPFAM" id="SSF52540">
    <property type="entry name" value="P-loop containing nucleoside triphosphate hydrolases"/>
    <property type="match status" value="1"/>
</dbReference>
<evidence type="ECO:0000256" key="5">
    <source>
        <dbReference type="ARBA" id="ARBA00023125"/>
    </source>
</evidence>
<dbReference type="InterPro" id="IPR003593">
    <property type="entry name" value="AAA+_ATPase"/>
</dbReference>
<keyword evidence="5" id="KW-0238">DNA-binding</keyword>
<dbReference type="FunFam" id="3.40.50.300:FF:001597">
    <property type="entry name" value="Origin recognition complex subunit Orc4"/>
    <property type="match status" value="1"/>
</dbReference>
<dbReference type="GO" id="GO:0006270">
    <property type="term" value="P:DNA replication initiation"/>
    <property type="evidence" value="ECO:0007669"/>
    <property type="project" value="TreeGrafter"/>
</dbReference>
<evidence type="ECO:0000256" key="7">
    <source>
        <dbReference type="SAM" id="MobiDB-lite"/>
    </source>
</evidence>
<feature type="compositionally biased region" description="Acidic residues" evidence="7">
    <location>
        <begin position="335"/>
        <end position="349"/>
    </location>
</feature>
<feature type="compositionally biased region" description="Basic residues" evidence="7">
    <location>
        <begin position="80"/>
        <end position="92"/>
    </location>
</feature>
<comment type="subcellular location">
    <subcellularLocation>
        <location evidence="1">Nucleus</location>
    </subcellularLocation>
</comment>
<organism evidence="9 10">
    <name type="scientific">Saxophila tyrrhenica</name>
    <dbReference type="NCBI Taxonomy" id="1690608"/>
    <lineage>
        <taxon>Eukaryota</taxon>
        <taxon>Fungi</taxon>
        <taxon>Dikarya</taxon>
        <taxon>Ascomycota</taxon>
        <taxon>Pezizomycotina</taxon>
        <taxon>Dothideomycetes</taxon>
        <taxon>Dothideomycetidae</taxon>
        <taxon>Mycosphaerellales</taxon>
        <taxon>Extremaceae</taxon>
        <taxon>Saxophila</taxon>
    </lineage>
</organism>
<evidence type="ECO:0000256" key="2">
    <source>
        <dbReference type="ARBA" id="ARBA00005334"/>
    </source>
</evidence>
<dbReference type="PANTHER" id="PTHR12087">
    <property type="entry name" value="ORIGIN RECOGNITION COMPLEX SUBUNIT 4"/>
    <property type="match status" value="1"/>
</dbReference>
<comment type="caution">
    <text evidence="9">The sequence shown here is derived from an EMBL/GenBank/DDBJ whole genome shotgun (WGS) entry which is preliminary data.</text>
</comment>
<proteinExistence type="inferred from homology"/>
<feature type="compositionally biased region" description="Polar residues" evidence="7">
    <location>
        <begin position="356"/>
        <end position="370"/>
    </location>
</feature>
<keyword evidence="6" id="KW-0539">Nucleus</keyword>
<feature type="compositionally biased region" description="Polar residues" evidence="7">
    <location>
        <begin position="31"/>
        <end position="64"/>
    </location>
</feature>
<dbReference type="Gene3D" id="3.40.50.300">
    <property type="entry name" value="P-loop containing nucleotide triphosphate hydrolases"/>
    <property type="match status" value="1"/>
</dbReference>
<dbReference type="EMBL" id="JAVRRT010000012">
    <property type="protein sequence ID" value="KAK5167210.1"/>
    <property type="molecule type" value="Genomic_DNA"/>
</dbReference>
<dbReference type="Proteomes" id="UP001337655">
    <property type="component" value="Unassembled WGS sequence"/>
</dbReference>
<dbReference type="GeneID" id="89929275"/>
<evidence type="ECO:0000256" key="4">
    <source>
        <dbReference type="ARBA" id="ARBA00022705"/>
    </source>
</evidence>
<dbReference type="InterPro" id="IPR016527">
    <property type="entry name" value="ORC4"/>
</dbReference>
<keyword evidence="4" id="KW-0235">DNA replication</keyword>
<evidence type="ECO:0000256" key="1">
    <source>
        <dbReference type="ARBA" id="ARBA00004123"/>
    </source>
</evidence>
<feature type="compositionally biased region" description="Basic and acidic residues" evidence="7">
    <location>
        <begin position="283"/>
        <end position="297"/>
    </location>
</feature>
<dbReference type="AlphaFoldDB" id="A0AAV9P7B5"/>
<dbReference type="GO" id="GO:0005664">
    <property type="term" value="C:nuclear origin of replication recognition complex"/>
    <property type="evidence" value="ECO:0007669"/>
    <property type="project" value="TreeGrafter"/>
</dbReference>
<evidence type="ECO:0000259" key="8">
    <source>
        <dbReference type="SMART" id="SM00382"/>
    </source>
</evidence>
<evidence type="ECO:0000256" key="3">
    <source>
        <dbReference type="ARBA" id="ARBA00019083"/>
    </source>
</evidence>
<feature type="region of interest" description="Disordered" evidence="7">
    <location>
        <begin position="1"/>
        <end position="374"/>
    </location>
</feature>
<dbReference type="Pfam" id="PF14629">
    <property type="entry name" value="ORC4_C"/>
    <property type="match status" value="1"/>
</dbReference>
<dbReference type="RefSeq" id="XP_064657018.1">
    <property type="nucleotide sequence ID" value="XM_064805176.1"/>
</dbReference>
<dbReference type="SMART" id="SM00382">
    <property type="entry name" value="AAA"/>
    <property type="match status" value="1"/>
</dbReference>
<gene>
    <name evidence="9" type="primary">ORC4</name>
    <name evidence="9" type="ORF">LTR77_007941</name>
</gene>
<evidence type="ECO:0000256" key="6">
    <source>
        <dbReference type="ARBA" id="ARBA00023242"/>
    </source>
</evidence>
<sequence>MSSHRSTKRRKLDATPDESPGPRDAGRKSATPATYSRNGKNNVQQTDRTAKSSPLPSGTKSSTAAHDAYQRAKAEAQALRGKRPGHVVRKKPERAADVYEDIEGAHVQTSTFKQKPAPASTPLKQRLDPLRNQRSGASATSSPSKGGVSLDFFKQFSTPKAKPPPETASKSVAKAESLSKRLAAAGSAGKRPASTTEQDGKIQGTGKTREVERPADTNQSAVPPKSHEKASERWEYADKPKKTFEDEIHDLENAAREQAENDEDEETSARTSRKRRSTQRGQDAAEERQESASKKSDIATARRKPAPATSNKMKYRVEKPDLLPAEEPVFPSEAMEIDEPQVDEDDDEPALPKGDQSVQVNGVLDQTPQKTKPKRVVKPSVDLTGLSFASEELQYIQGVVIDMLSGKRPIPLKGLDTEHAKVSSLISQTITAGESNSMLVIGARGSGKSALVNHIIREQTEQHADDFHVVRLNGLVHTDDKIALREIWRQLGREMEVDEDESAPKNYADTVTTLLALLSHPAEQGREQGQDQITKSVIFIIDEFELFATHPRQTLLYNLFDIAQSRKAPIAVLGLTTRVDVTESLEKRVKSRFSHRYVHIGMPKSFVAYQEACKASIMLDHDDLTEEEREGKQKLQKASKGPKTSPMSAWNTHIDALMADELFATQLRRSYYTTKSVPQFHTSMLLPIATMPTEASTTAEDLLEHLTSSISNTFMQPPDSKLDLLSALSTLHMALLICAARLTAIHSVDNVPFAQAYEEYKVLASKAKLHASSSGALAQGAGIRVWSKDVARDAWEDLLDCGLVLEDGVRGCRVDVGLEEIGMSGVDLGTWGRWCKQI</sequence>
<dbReference type="GO" id="GO:0003688">
    <property type="term" value="F:DNA replication origin binding"/>
    <property type="evidence" value="ECO:0007669"/>
    <property type="project" value="TreeGrafter"/>
</dbReference>
<feature type="compositionally biased region" description="Basic residues" evidence="7">
    <location>
        <begin position="1"/>
        <end position="11"/>
    </location>
</feature>
<accession>A0AAV9P7B5</accession>
<reference evidence="9 10" key="1">
    <citation type="submission" date="2023-08" db="EMBL/GenBank/DDBJ databases">
        <title>Black Yeasts Isolated from many extreme environments.</title>
        <authorList>
            <person name="Coleine C."/>
            <person name="Stajich J.E."/>
            <person name="Selbmann L."/>
        </authorList>
    </citation>
    <scope>NUCLEOTIDE SEQUENCE [LARGE SCALE GENOMIC DNA]</scope>
    <source>
        <strain evidence="9 10">CCFEE 5935</strain>
    </source>
</reference>
<dbReference type="PANTHER" id="PTHR12087:SF0">
    <property type="entry name" value="ORIGIN RECOGNITION COMPLEX SUBUNIT 4"/>
    <property type="match status" value="1"/>
</dbReference>
<keyword evidence="10" id="KW-1185">Reference proteome</keyword>
<dbReference type="Pfam" id="PF13191">
    <property type="entry name" value="AAA_16"/>
    <property type="match status" value="1"/>
</dbReference>
<comment type="similarity">
    <text evidence="2">Belongs to the ORC4 family.</text>
</comment>
<evidence type="ECO:0000313" key="10">
    <source>
        <dbReference type="Proteomes" id="UP001337655"/>
    </source>
</evidence>